<comment type="similarity">
    <text evidence="3">Belongs to the nicotinamide ribonucleoside (NR) uptake permease (TC 4.B.1) family.</text>
</comment>
<evidence type="ECO:0000256" key="2">
    <source>
        <dbReference type="ARBA" id="ARBA00004651"/>
    </source>
</evidence>
<keyword evidence="9 10" id="KW-0472">Membrane</keyword>
<dbReference type="KEGG" id="arac:E0W69_014960"/>
<feature type="transmembrane region" description="Helical" evidence="10">
    <location>
        <begin position="6"/>
        <end position="23"/>
    </location>
</feature>
<evidence type="ECO:0000256" key="1">
    <source>
        <dbReference type="ARBA" id="ARBA00002672"/>
    </source>
</evidence>
<dbReference type="GO" id="GO:0034257">
    <property type="term" value="F:nicotinamide riboside transmembrane transporter activity"/>
    <property type="evidence" value="ECO:0007669"/>
    <property type="project" value="InterPro"/>
</dbReference>
<dbReference type="RefSeq" id="WP_131330859.1">
    <property type="nucleotide sequence ID" value="NZ_CP044016.1"/>
</dbReference>
<evidence type="ECO:0000256" key="7">
    <source>
        <dbReference type="ARBA" id="ARBA00022692"/>
    </source>
</evidence>
<dbReference type="AlphaFoldDB" id="A0A5P2G7I8"/>
<feature type="transmembrane region" description="Helical" evidence="10">
    <location>
        <begin position="53"/>
        <end position="71"/>
    </location>
</feature>
<dbReference type="Proteomes" id="UP000292424">
    <property type="component" value="Chromosome"/>
</dbReference>
<evidence type="ECO:0000256" key="6">
    <source>
        <dbReference type="ARBA" id="ARBA00022475"/>
    </source>
</evidence>
<dbReference type="EMBL" id="CP044016">
    <property type="protein sequence ID" value="QES89902.1"/>
    <property type="molecule type" value="Genomic_DNA"/>
</dbReference>
<evidence type="ECO:0000256" key="3">
    <source>
        <dbReference type="ARBA" id="ARBA00006669"/>
    </source>
</evidence>
<evidence type="ECO:0000256" key="4">
    <source>
        <dbReference type="ARBA" id="ARBA00017522"/>
    </source>
</evidence>
<gene>
    <name evidence="11" type="ORF">E0W69_014960</name>
</gene>
<proteinExistence type="inferred from homology"/>
<keyword evidence="6" id="KW-1003">Cell membrane</keyword>
<comment type="subcellular location">
    <subcellularLocation>
        <location evidence="2">Cell membrane</location>
        <topology evidence="2">Multi-pass membrane protein</topology>
    </subcellularLocation>
</comment>
<dbReference type="PANTHER" id="PTHR36122">
    <property type="entry name" value="NICOTINAMIDE RIBOSIDE TRANSPORTER PNUC"/>
    <property type="match status" value="1"/>
</dbReference>
<keyword evidence="5" id="KW-0813">Transport</keyword>
<dbReference type="NCBIfam" id="TIGR01528">
    <property type="entry name" value="NMN_trans_PnuC"/>
    <property type="match status" value="1"/>
</dbReference>
<evidence type="ECO:0000256" key="9">
    <source>
        <dbReference type="ARBA" id="ARBA00023136"/>
    </source>
</evidence>
<dbReference type="GO" id="GO:0005886">
    <property type="term" value="C:plasma membrane"/>
    <property type="evidence" value="ECO:0007669"/>
    <property type="project" value="UniProtKB-SubCell"/>
</dbReference>
<feature type="transmembrane region" description="Helical" evidence="10">
    <location>
        <begin position="92"/>
        <end position="111"/>
    </location>
</feature>
<evidence type="ECO:0000313" key="11">
    <source>
        <dbReference type="EMBL" id="QES89902.1"/>
    </source>
</evidence>
<accession>A0A5P2G7I8</accession>
<dbReference type="PANTHER" id="PTHR36122:SF2">
    <property type="entry name" value="NICOTINAMIDE RIBOSIDE TRANSPORTER PNUC"/>
    <property type="match status" value="1"/>
</dbReference>
<protein>
    <recommendedName>
        <fullName evidence="4">Nicotinamide riboside transporter PnuC</fullName>
    </recommendedName>
</protein>
<evidence type="ECO:0000313" key="12">
    <source>
        <dbReference type="Proteomes" id="UP000292424"/>
    </source>
</evidence>
<comment type="function">
    <text evidence="1">Required for nicotinamide riboside transport across the inner membrane.</text>
</comment>
<dbReference type="OrthoDB" id="9791248at2"/>
<evidence type="ECO:0000256" key="10">
    <source>
        <dbReference type="SAM" id="Phobius"/>
    </source>
</evidence>
<name>A0A5P2G7I8_9BACT</name>
<organism evidence="11 12">
    <name type="scientific">Rhizosphaericola mali</name>
    <dbReference type="NCBI Taxonomy" id="2545455"/>
    <lineage>
        <taxon>Bacteria</taxon>
        <taxon>Pseudomonadati</taxon>
        <taxon>Bacteroidota</taxon>
        <taxon>Chitinophagia</taxon>
        <taxon>Chitinophagales</taxon>
        <taxon>Chitinophagaceae</taxon>
        <taxon>Rhizosphaericola</taxon>
    </lineage>
</organism>
<keyword evidence="12" id="KW-1185">Reference proteome</keyword>
<feature type="transmembrane region" description="Helical" evidence="10">
    <location>
        <begin position="138"/>
        <end position="157"/>
    </location>
</feature>
<keyword evidence="8 10" id="KW-1133">Transmembrane helix</keyword>
<evidence type="ECO:0000256" key="5">
    <source>
        <dbReference type="ARBA" id="ARBA00022448"/>
    </source>
</evidence>
<sequence length="195" mass="22784">MTTAEILQYTGVVFWIIYLVLAVQENIWCWLFGIMASAVTVFNFFESKIYSEAFVNIYYIGAAIYGWNYWLKNRKNDTAQSKAPVQIWSLKAHLIGYISTAIFALLLGFILDKYTDSPRPYLDAATASFSFLTTFMEAHKVLTTWVNWFIINCFLVYLQINRHLYPYAGLSAFFAIMSVRGFYNWRKSYYLLEKS</sequence>
<keyword evidence="7 10" id="KW-0812">Transmembrane</keyword>
<reference evidence="11 12" key="1">
    <citation type="submission" date="2019-09" db="EMBL/GenBank/DDBJ databases">
        <title>Complete genome sequence of Arachidicoccus sp. B3-10 isolated from apple orchard soil.</title>
        <authorList>
            <person name="Kim H.S."/>
            <person name="Han K.-I."/>
            <person name="Suh M.K."/>
            <person name="Lee K.C."/>
            <person name="Eom M.K."/>
            <person name="Kim J.-S."/>
            <person name="Kang S.W."/>
            <person name="Sin Y."/>
            <person name="Lee J.-S."/>
        </authorList>
    </citation>
    <scope>NUCLEOTIDE SEQUENCE [LARGE SCALE GENOMIC DNA]</scope>
    <source>
        <strain evidence="11 12">B3-10</strain>
    </source>
</reference>
<feature type="transmembrane region" description="Helical" evidence="10">
    <location>
        <begin position="164"/>
        <end position="183"/>
    </location>
</feature>
<dbReference type="InterPro" id="IPR006419">
    <property type="entry name" value="NMN_transpt_PnuC"/>
</dbReference>
<evidence type="ECO:0000256" key="8">
    <source>
        <dbReference type="ARBA" id="ARBA00022989"/>
    </source>
</evidence>
<dbReference type="Pfam" id="PF04973">
    <property type="entry name" value="NMN_transporter"/>
    <property type="match status" value="1"/>
</dbReference>